<dbReference type="PANTHER" id="PTHR26379">
    <property type="entry name" value="BTB/POZ AND MATH DOMAIN-CONTAINING PROTEIN 1"/>
    <property type="match status" value="1"/>
</dbReference>
<dbReference type="InterPro" id="IPR011333">
    <property type="entry name" value="SKP1/BTB/POZ_sf"/>
</dbReference>
<dbReference type="AlphaFoldDB" id="A0ABC9C970"/>
<evidence type="ECO:0000313" key="6">
    <source>
        <dbReference type="EMBL" id="CAL5016875.1"/>
    </source>
</evidence>
<dbReference type="InterPro" id="IPR056423">
    <property type="entry name" value="BACK_BPM_SPOP"/>
</dbReference>
<dbReference type="SMART" id="SM00225">
    <property type="entry name" value="BTB"/>
    <property type="match status" value="1"/>
</dbReference>
<reference evidence="6 7" key="2">
    <citation type="submission" date="2024-10" db="EMBL/GenBank/DDBJ databases">
        <authorList>
            <person name="Ryan C."/>
        </authorList>
    </citation>
    <scope>NUCLEOTIDE SEQUENCE [LARGE SCALE GENOMIC DNA]</scope>
</reference>
<dbReference type="PROSITE" id="PS50097">
    <property type="entry name" value="BTB"/>
    <property type="match status" value="1"/>
</dbReference>
<dbReference type="SUPFAM" id="SSF54695">
    <property type="entry name" value="POZ domain"/>
    <property type="match status" value="1"/>
</dbReference>
<dbReference type="SUPFAM" id="SSF49599">
    <property type="entry name" value="TRAF domain-like"/>
    <property type="match status" value="1"/>
</dbReference>
<organism evidence="6 7">
    <name type="scientific">Urochloa decumbens</name>
    <dbReference type="NCBI Taxonomy" id="240449"/>
    <lineage>
        <taxon>Eukaryota</taxon>
        <taxon>Viridiplantae</taxon>
        <taxon>Streptophyta</taxon>
        <taxon>Embryophyta</taxon>
        <taxon>Tracheophyta</taxon>
        <taxon>Spermatophyta</taxon>
        <taxon>Magnoliopsida</taxon>
        <taxon>Liliopsida</taxon>
        <taxon>Poales</taxon>
        <taxon>Poaceae</taxon>
        <taxon>PACMAD clade</taxon>
        <taxon>Panicoideae</taxon>
        <taxon>Panicodae</taxon>
        <taxon>Paniceae</taxon>
        <taxon>Melinidinae</taxon>
        <taxon>Urochloa</taxon>
    </lineage>
</organism>
<evidence type="ECO:0000313" key="7">
    <source>
        <dbReference type="Proteomes" id="UP001497457"/>
    </source>
</evidence>
<evidence type="ECO:0000256" key="3">
    <source>
        <dbReference type="SAM" id="MobiDB-lite"/>
    </source>
</evidence>
<dbReference type="Gene3D" id="1.25.40.420">
    <property type="match status" value="1"/>
</dbReference>
<protein>
    <submittedName>
        <fullName evidence="6">Uncharacterized protein</fullName>
    </submittedName>
</protein>
<dbReference type="PROSITE" id="PS50144">
    <property type="entry name" value="MATH"/>
    <property type="match status" value="1"/>
</dbReference>
<comment type="similarity">
    <text evidence="2">Belongs to the Tdpoz family.</text>
</comment>
<keyword evidence="7" id="KW-1185">Reference proteome</keyword>
<feature type="domain" description="MATH" evidence="5">
    <location>
        <begin position="27"/>
        <end position="178"/>
    </location>
</feature>
<dbReference type="Proteomes" id="UP001497457">
    <property type="component" value="Chromosome 29rd"/>
</dbReference>
<dbReference type="Gene3D" id="3.30.710.10">
    <property type="entry name" value="Potassium Channel Kv1.1, Chain A"/>
    <property type="match status" value="1"/>
</dbReference>
<dbReference type="CDD" id="cd00121">
    <property type="entry name" value="MATH"/>
    <property type="match status" value="1"/>
</dbReference>
<feature type="region of interest" description="Disordered" evidence="3">
    <location>
        <begin position="1"/>
        <end position="22"/>
    </location>
</feature>
<comment type="pathway">
    <text evidence="1">Protein modification; protein ubiquitination.</text>
</comment>
<evidence type="ECO:0000259" key="5">
    <source>
        <dbReference type="PROSITE" id="PS50144"/>
    </source>
</evidence>
<dbReference type="InterPro" id="IPR002083">
    <property type="entry name" value="MATH/TRAF_dom"/>
</dbReference>
<dbReference type="PANTHER" id="PTHR26379:SF187">
    <property type="entry name" value="OS07G0655300 PROTEIN"/>
    <property type="match status" value="1"/>
</dbReference>
<evidence type="ECO:0000256" key="2">
    <source>
        <dbReference type="ARBA" id="ARBA00010846"/>
    </source>
</evidence>
<sequence length="389" mass="42507">MSSASGSGSGRGKPSRSSSTIVAGNVGGYHDLKIDGYSRIKGLPTGVLLRSSPFTLKASSATGGHRWSIAFYPNGRGAESEGYISLSLILDEALIEFEEEEEEEEEGEVMAQFQFAFMVEHRDPFFRKRTEKVNSRSSAVRRFRSYGSFVFEKFIKRSFLEESTGAIKNDSLTIRCDIVVLDDLGPEEEAAAAEATAPTTFVPPPDLHRHLADLLKTGKGADVVFQVGGEMLPAHGCVLAARSPVFSAEFFGAMKESDNNAGGVVRVDDMDAQVFKALLCFLYTDLLPEMSKKDEDVMYQHMLVAADRYGIERLKLICEDKLCKYIDVGKVATVLTLAEQHNCHWLKKACLDFLSAPAILKAVMASDGFEHLSSSCPSLKTALVAMLAS</sequence>
<dbReference type="Pfam" id="PF22486">
    <property type="entry name" value="MATH_2"/>
    <property type="match status" value="1"/>
</dbReference>
<accession>A0ABC9C970</accession>
<dbReference type="Pfam" id="PF00651">
    <property type="entry name" value="BTB"/>
    <property type="match status" value="1"/>
</dbReference>
<dbReference type="InterPro" id="IPR045005">
    <property type="entry name" value="BPM1-6"/>
</dbReference>
<evidence type="ECO:0000256" key="1">
    <source>
        <dbReference type="ARBA" id="ARBA00004906"/>
    </source>
</evidence>
<feature type="domain" description="BTB" evidence="4">
    <location>
        <begin position="221"/>
        <end position="291"/>
    </location>
</feature>
<dbReference type="InterPro" id="IPR000210">
    <property type="entry name" value="BTB/POZ_dom"/>
</dbReference>
<gene>
    <name evidence="6" type="ORF">URODEC1_LOCUS73472</name>
</gene>
<name>A0ABC9C970_9POAL</name>
<reference evidence="7" key="1">
    <citation type="submission" date="2024-06" db="EMBL/GenBank/DDBJ databases">
        <authorList>
            <person name="Ryan C."/>
        </authorList>
    </citation>
    <scope>NUCLEOTIDE SEQUENCE [LARGE SCALE GENOMIC DNA]</scope>
</reference>
<dbReference type="InterPro" id="IPR008974">
    <property type="entry name" value="TRAF-like"/>
</dbReference>
<dbReference type="EMBL" id="OZ075139">
    <property type="protein sequence ID" value="CAL5016875.1"/>
    <property type="molecule type" value="Genomic_DNA"/>
</dbReference>
<dbReference type="Gene3D" id="2.60.210.10">
    <property type="entry name" value="Apoptosis, Tumor Necrosis Factor Receptor Associated Protein 2, Chain A"/>
    <property type="match status" value="1"/>
</dbReference>
<dbReference type="Pfam" id="PF24570">
    <property type="entry name" value="BACK_BPM_SPOP"/>
    <property type="match status" value="1"/>
</dbReference>
<evidence type="ECO:0000259" key="4">
    <source>
        <dbReference type="PROSITE" id="PS50097"/>
    </source>
</evidence>
<proteinExistence type="inferred from homology"/>